<evidence type="ECO:0000313" key="5">
    <source>
        <dbReference type="Proteomes" id="UP000605992"/>
    </source>
</evidence>
<keyword evidence="2" id="KW-0732">Signal</keyword>
<evidence type="ECO:0000313" key="4">
    <source>
        <dbReference type="EMBL" id="GII52560.1"/>
    </source>
</evidence>
<reference evidence="4" key="1">
    <citation type="submission" date="2021-01" db="EMBL/GenBank/DDBJ databases">
        <title>Whole genome shotgun sequence of Planotetraspora thailandica NBRC 104271.</title>
        <authorList>
            <person name="Komaki H."/>
            <person name="Tamura T."/>
        </authorList>
    </citation>
    <scope>NUCLEOTIDE SEQUENCE</scope>
    <source>
        <strain evidence="4">NBRC 104271</strain>
    </source>
</reference>
<dbReference type="Pfam" id="PF03413">
    <property type="entry name" value="PepSY"/>
    <property type="match status" value="1"/>
</dbReference>
<protein>
    <recommendedName>
        <fullName evidence="3">PepSY domain-containing protein</fullName>
    </recommendedName>
</protein>
<dbReference type="Proteomes" id="UP000605992">
    <property type="component" value="Unassembled WGS sequence"/>
</dbReference>
<dbReference type="InterPro" id="IPR025711">
    <property type="entry name" value="PepSY"/>
</dbReference>
<proteinExistence type="predicted"/>
<comment type="caution">
    <text evidence="4">The sequence shown here is derived from an EMBL/GenBank/DDBJ whole genome shotgun (WGS) entry which is preliminary data.</text>
</comment>
<name>A0A8J3V9K7_9ACTN</name>
<gene>
    <name evidence="4" type="ORF">Pth03_09490</name>
</gene>
<evidence type="ECO:0000256" key="1">
    <source>
        <dbReference type="SAM" id="MobiDB-lite"/>
    </source>
</evidence>
<feature type="chain" id="PRO_5035166783" description="PepSY domain-containing protein" evidence="2">
    <location>
        <begin position="34"/>
        <end position="126"/>
    </location>
</feature>
<dbReference type="AlphaFoldDB" id="A0A8J3V9K7"/>
<feature type="region of interest" description="Disordered" evidence="1">
    <location>
        <begin position="36"/>
        <end position="59"/>
    </location>
</feature>
<feature type="signal peptide" evidence="2">
    <location>
        <begin position="1"/>
        <end position="33"/>
    </location>
</feature>
<accession>A0A8J3V9K7</accession>
<dbReference type="RefSeq" id="WP_203942846.1">
    <property type="nucleotide sequence ID" value="NZ_BOOR01000006.1"/>
</dbReference>
<feature type="domain" description="PepSY" evidence="3">
    <location>
        <begin position="63"/>
        <end position="120"/>
    </location>
</feature>
<sequence>MTRTRRFTDTAKVTIAAAGTAALVGVAVPAAFASSSLAPTAGGSPADPGKGPASLPKEGAAQITYREAVAIARKRVPGARVTEAELEREDGRLQWEVELVKGPYEHEVEISPSTGEILTYERERRD</sequence>
<keyword evidence="5" id="KW-1185">Reference proteome</keyword>
<evidence type="ECO:0000256" key="2">
    <source>
        <dbReference type="SAM" id="SignalP"/>
    </source>
</evidence>
<evidence type="ECO:0000259" key="3">
    <source>
        <dbReference type="Pfam" id="PF03413"/>
    </source>
</evidence>
<dbReference type="Gene3D" id="3.10.450.40">
    <property type="match status" value="1"/>
</dbReference>
<dbReference type="EMBL" id="BOOR01000006">
    <property type="protein sequence ID" value="GII52560.1"/>
    <property type="molecule type" value="Genomic_DNA"/>
</dbReference>
<organism evidence="4 5">
    <name type="scientific">Planotetraspora thailandica</name>
    <dbReference type="NCBI Taxonomy" id="487172"/>
    <lineage>
        <taxon>Bacteria</taxon>
        <taxon>Bacillati</taxon>
        <taxon>Actinomycetota</taxon>
        <taxon>Actinomycetes</taxon>
        <taxon>Streptosporangiales</taxon>
        <taxon>Streptosporangiaceae</taxon>
        <taxon>Planotetraspora</taxon>
    </lineage>
</organism>